<feature type="compositionally biased region" description="Low complexity" evidence="1">
    <location>
        <begin position="20"/>
        <end position="32"/>
    </location>
</feature>
<feature type="region of interest" description="Disordered" evidence="1">
    <location>
        <begin position="427"/>
        <end position="489"/>
    </location>
</feature>
<comment type="caution">
    <text evidence="2">The sequence shown here is derived from an EMBL/GenBank/DDBJ whole genome shotgun (WGS) entry which is preliminary data.</text>
</comment>
<organism evidence="2 3">
    <name type="scientific">Orbilia ellipsospora</name>
    <dbReference type="NCBI Taxonomy" id="2528407"/>
    <lineage>
        <taxon>Eukaryota</taxon>
        <taxon>Fungi</taxon>
        <taxon>Dikarya</taxon>
        <taxon>Ascomycota</taxon>
        <taxon>Pezizomycotina</taxon>
        <taxon>Orbiliomycetes</taxon>
        <taxon>Orbiliales</taxon>
        <taxon>Orbiliaceae</taxon>
        <taxon>Orbilia</taxon>
    </lineage>
</organism>
<name>A0AAV9WRW0_9PEZI</name>
<proteinExistence type="predicted"/>
<evidence type="ECO:0000256" key="1">
    <source>
        <dbReference type="SAM" id="MobiDB-lite"/>
    </source>
</evidence>
<evidence type="ECO:0000313" key="3">
    <source>
        <dbReference type="Proteomes" id="UP001365542"/>
    </source>
</evidence>
<evidence type="ECO:0000313" key="2">
    <source>
        <dbReference type="EMBL" id="KAK6524109.1"/>
    </source>
</evidence>
<feature type="compositionally biased region" description="Basic and acidic residues" evidence="1">
    <location>
        <begin position="444"/>
        <end position="474"/>
    </location>
</feature>
<dbReference type="AlphaFoldDB" id="A0AAV9WRW0"/>
<dbReference type="EMBL" id="JAVHJO010000018">
    <property type="protein sequence ID" value="KAK6524109.1"/>
    <property type="molecule type" value="Genomic_DNA"/>
</dbReference>
<feature type="region of interest" description="Disordered" evidence="1">
    <location>
        <begin position="1"/>
        <end position="32"/>
    </location>
</feature>
<feature type="region of interest" description="Disordered" evidence="1">
    <location>
        <begin position="59"/>
        <end position="98"/>
    </location>
</feature>
<reference evidence="2 3" key="1">
    <citation type="submission" date="2019-10" db="EMBL/GenBank/DDBJ databases">
        <authorList>
            <person name="Palmer J.M."/>
        </authorList>
    </citation>
    <scope>NUCLEOTIDE SEQUENCE [LARGE SCALE GENOMIC DNA]</scope>
    <source>
        <strain evidence="2 3">TWF694</strain>
    </source>
</reference>
<dbReference type="Proteomes" id="UP001365542">
    <property type="component" value="Unassembled WGS sequence"/>
</dbReference>
<accession>A0AAV9WRW0</accession>
<gene>
    <name evidence="2" type="ORF">TWF694_005772</name>
</gene>
<feature type="compositionally biased region" description="Low complexity" evidence="1">
    <location>
        <begin position="430"/>
        <end position="440"/>
    </location>
</feature>
<sequence length="505" mass="56777">MSEKKDSKKNLFGLGRGRRNSQSTQSAKSSSILSIFSGNKSTLSHEQVISSPQALKSEEFFVSPPRAASANPEAEPRRSFEPPQRPLTAQGDTSSFTKRNKMTVIPEASHPNLIEKALADAKAAEMKKSMATLEVPNVNTEGIPGIPQGSYRCDHHNLPFPIVPLDTPHPPNTAEIVCRTHMHKHIVPIPTFTPDDIKITVDITQEPLKIKRTDIIGRSRVLDEMISKLPYGHPLDLSHYNTFVSTRLVQWLAYAQFQYTDLDTRAINNPMFDFVNVVASLQLFDLWKRMKVDLAASLAVKGVGKFDCSQFFEVLARMYAAVNKIEPKDRRELDGLVDKALARFPFIEICRVISKLSTDRPGLVILFQTIILQKGKRDHLKEEKGEAEKKLKESEIREPSLAKDIRSVVDATTEISAQMRNILTAQIAGQQNKPNQQIQQGRASLDRTPDRGLRHTSRMGRDPWAESGTSEEKQSPAAVEFTKGNRVEKEIERSWVKDRARSRVI</sequence>
<protein>
    <submittedName>
        <fullName evidence="2">Uncharacterized protein</fullName>
    </submittedName>
</protein>
<keyword evidence="3" id="KW-1185">Reference proteome</keyword>